<organism evidence="2 3">
    <name type="scientific">Caenorhabditis briggsae</name>
    <dbReference type="NCBI Taxonomy" id="6238"/>
    <lineage>
        <taxon>Eukaryota</taxon>
        <taxon>Metazoa</taxon>
        <taxon>Ecdysozoa</taxon>
        <taxon>Nematoda</taxon>
        <taxon>Chromadorea</taxon>
        <taxon>Rhabditida</taxon>
        <taxon>Rhabditina</taxon>
        <taxon>Rhabditomorpha</taxon>
        <taxon>Rhabditoidea</taxon>
        <taxon>Rhabditidae</taxon>
        <taxon>Peloderinae</taxon>
        <taxon>Caenorhabditis</taxon>
    </lineage>
</organism>
<feature type="transmembrane region" description="Helical" evidence="1">
    <location>
        <begin position="6"/>
        <end position="27"/>
    </location>
</feature>
<dbReference type="EMBL" id="CP092624">
    <property type="protein sequence ID" value="UMM36915.1"/>
    <property type="molecule type" value="Genomic_DNA"/>
</dbReference>
<keyword evidence="3" id="KW-1185">Reference proteome</keyword>
<keyword evidence="1" id="KW-0472">Membrane</keyword>
<evidence type="ECO:0000313" key="2">
    <source>
        <dbReference type="EMBL" id="UMM36915.1"/>
    </source>
</evidence>
<evidence type="ECO:0000313" key="3">
    <source>
        <dbReference type="Proteomes" id="UP000829354"/>
    </source>
</evidence>
<protein>
    <submittedName>
        <fullName evidence="2">Uncharacterized protein</fullName>
    </submittedName>
</protein>
<gene>
    <name evidence="2" type="ORF">L5515_008868</name>
</gene>
<proteinExistence type="predicted"/>
<reference evidence="2 3" key="1">
    <citation type="submission" date="2022-04" db="EMBL/GenBank/DDBJ databases">
        <title>Chromosome-level reference genomes for two strains of Caenorhabditis briggsae: an improved platform for comparative genomics.</title>
        <authorList>
            <person name="Stevens L."/>
            <person name="Andersen E."/>
        </authorList>
    </citation>
    <scope>NUCLEOTIDE SEQUENCE [LARGE SCALE GENOMIC DNA]</scope>
    <source>
        <strain evidence="2">VX34</strain>
        <tissue evidence="2">Whole-organism</tissue>
    </source>
</reference>
<dbReference type="AlphaFoldDB" id="A0AAE9JN02"/>
<sequence>MSSLYNIARLFLLISIMSTLVVSYAVMPSGEQETVLRFWKPRSKYSDGLTPNDYDTSQMDDEIEQPLSKRTNLKRLVILSARGFGKK</sequence>
<keyword evidence="1" id="KW-0812">Transmembrane</keyword>
<evidence type="ECO:0000256" key="1">
    <source>
        <dbReference type="SAM" id="Phobius"/>
    </source>
</evidence>
<dbReference type="OMA" id="WPPVYER"/>
<accession>A0AAE9JN02</accession>
<keyword evidence="1" id="KW-1133">Transmembrane helix</keyword>
<dbReference type="Proteomes" id="UP000829354">
    <property type="component" value="Chromosome V"/>
</dbReference>
<dbReference type="KEGG" id="cbr:CBG_11601"/>
<name>A0AAE9JN02_CAEBR</name>